<keyword evidence="1" id="KW-0812">Transmembrane</keyword>
<protein>
    <submittedName>
        <fullName evidence="3">Uncharacterized protein</fullName>
    </submittedName>
</protein>
<evidence type="ECO:0000313" key="4">
    <source>
        <dbReference type="Proteomes" id="UP000577956"/>
    </source>
</evidence>
<keyword evidence="1" id="KW-0472">Membrane</keyword>
<keyword evidence="1" id="KW-1133">Transmembrane helix</keyword>
<dbReference type="AlphaFoldDB" id="A0A7Y9FGU1"/>
<organism evidence="3 4">
    <name type="scientific">Cellulomonas oligotrophica</name>
    <dbReference type="NCBI Taxonomy" id="931536"/>
    <lineage>
        <taxon>Bacteria</taxon>
        <taxon>Bacillati</taxon>
        <taxon>Actinomycetota</taxon>
        <taxon>Actinomycetes</taxon>
        <taxon>Micrococcales</taxon>
        <taxon>Cellulomonadaceae</taxon>
        <taxon>Cellulomonas</taxon>
    </lineage>
</organism>
<dbReference type="EMBL" id="JACCBK010000001">
    <property type="protein sequence ID" value="NYD86787.1"/>
    <property type="molecule type" value="Genomic_DNA"/>
</dbReference>
<proteinExistence type="predicted"/>
<comment type="caution">
    <text evidence="3">The sequence shown here is derived from an EMBL/GenBank/DDBJ whole genome shotgun (WGS) entry which is preliminary data.</text>
</comment>
<evidence type="ECO:0000256" key="1">
    <source>
        <dbReference type="SAM" id="Phobius"/>
    </source>
</evidence>
<dbReference type="EMBL" id="BONN01000003">
    <property type="protein sequence ID" value="GIG32427.1"/>
    <property type="molecule type" value="Genomic_DNA"/>
</dbReference>
<gene>
    <name evidence="3" type="ORF">BKA21_002336</name>
    <name evidence="2" type="ORF">Col01nite_15860</name>
</gene>
<accession>A0A7Y9FGU1</accession>
<evidence type="ECO:0000313" key="3">
    <source>
        <dbReference type="EMBL" id="NYD86787.1"/>
    </source>
</evidence>
<keyword evidence="5" id="KW-1185">Reference proteome</keyword>
<dbReference type="RefSeq" id="WP_257023425.1">
    <property type="nucleotide sequence ID" value="NZ_BAABFI010000001.1"/>
</dbReference>
<sequence length="44" mass="4701">MSGHGDHEPWGDERRTRQLARVITGLAVVVVLGAVVGMVYVVLG</sequence>
<reference evidence="2 5" key="2">
    <citation type="submission" date="2021-01" db="EMBL/GenBank/DDBJ databases">
        <title>Whole genome shotgun sequence of Cellulomonas oligotrophica NBRC 109435.</title>
        <authorList>
            <person name="Komaki H."/>
            <person name="Tamura T."/>
        </authorList>
    </citation>
    <scope>NUCLEOTIDE SEQUENCE [LARGE SCALE GENOMIC DNA]</scope>
    <source>
        <strain evidence="2 5">NBRC 109435</strain>
    </source>
</reference>
<reference evidence="3 4" key="1">
    <citation type="submission" date="2020-07" db="EMBL/GenBank/DDBJ databases">
        <title>Sequencing the genomes of 1000 actinobacteria strains.</title>
        <authorList>
            <person name="Klenk H.-P."/>
        </authorList>
    </citation>
    <scope>NUCLEOTIDE SEQUENCE [LARGE SCALE GENOMIC DNA]</scope>
    <source>
        <strain evidence="3 4">DSM 24482</strain>
    </source>
</reference>
<dbReference type="Proteomes" id="UP000577956">
    <property type="component" value="Unassembled WGS sequence"/>
</dbReference>
<dbReference type="Proteomes" id="UP000618382">
    <property type="component" value="Unassembled WGS sequence"/>
</dbReference>
<name>A0A7Y9FGU1_9CELL</name>
<evidence type="ECO:0000313" key="2">
    <source>
        <dbReference type="EMBL" id="GIG32427.1"/>
    </source>
</evidence>
<feature type="transmembrane region" description="Helical" evidence="1">
    <location>
        <begin position="22"/>
        <end position="43"/>
    </location>
</feature>
<evidence type="ECO:0000313" key="5">
    <source>
        <dbReference type="Proteomes" id="UP000618382"/>
    </source>
</evidence>